<dbReference type="GO" id="GO:0015293">
    <property type="term" value="F:symporter activity"/>
    <property type="evidence" value="ECO:0007669"/>
    <property type="project" value="UniProtKB-KW"/>
</dbReference>
<keyword evidence="4" id="KW-1003">Cell membrane</keyword>
<feature type="transmembrane region" description="Helical" evidence="9">
    <location>
        <begin position="285"/>
        <end position="309"/>
    </location>
</feature>
<evidence type="ECO:0000256" key="3">
    <source>
        <dbReference type="ARBA" id="ARBA00022448"/>
    </source>
</evidence>
<gene>
    <name evidence="11" type="ORF">SAMN04490356_9331</name>
</gene>
<keyword evidence="5 9" id="KW-0812">Transmembrane</keyword>
<name>A0A1H5CCW9_STRMJ</name>
<dbReference type="InterPro" id="IPR005828">
    <property type="entry name" value="MFS_sugar_transport-like"/>
</dbReference>
<keyword evidence="8 9" id="KW-0472">Membrane</keyword>
<feature type="transmembrane region" description="Helical" evidence="9">
    <location>
        <begin position="249"/>
        <end position="273"/>
    </location>
</feature>
<dbReference type="PANTHER" id="PTHR43528:SF1">
    <property type="entry name" value="ALPHA-KETOGLUTARATE PERMEASE"/>
    <property type="match status" value="1"/>
</dbReference>
<comment type="similarity">
    <text evidence="2">Belongs to the major facilitator superfamily. Metabolite:H+ Symporter (MHS) family (TC 2.A.1.6) family.</text>
</comment>
<sequence length="454" mass="48426">MRPVEAEAVEAHQPQFRPQAVRRSALAGAIGNLIEYYDFSVYGYVVVVIAPQFFPSDDPTTSTLLALAVFGTAFVPKLVGGVFFGWLGDRVSRRTALVSSVLCMGVAASVTGMLPTYHQIGVAAPALLVVTRLVQGFSTGGEAAGSITYVYESVPSRRRAVLGSLNYVGSNLGFVLAAIITGGVVALTSKEQMADWGWRIPFLVAVPLTLLCLWARLRLEDTPEFTEAARRSSLPNAPVREAIATHRKAVAQVVGVMIAQSGCMFLALTYLNIYLSNELNYSAELVQWLSALAGLAGVVLMVPAGWLAGRYGPRRVLLVGFLGMLVIVYPAMLMMGRNNLALAGVGQVVVMMWGAIIQAPVAVLFPRLFERRVRFSGMALGYNIGTVLAGGTGPYIAAYLVAATGNVQSPSFCVMAVCAIGIGSLLTIKKTVDKEYLHSSLQVGMDRTGSIAEH</sequence>
<accession>A0A1H5CCW9</accession>
<feature type="transmembrane region" description="Helical" evidence="9">
    <location>
        <begin position="198"/>
        <end position="217"/>
    </location>
</feature>
<organism evidence="11 12">
    <name type="scientific">Streptomyces melanosporofaciens</name>
    <dbReference type="NCBI Taxonomy" id="67327"/>
    <lineage>
        <taxon>Bacteria</taxon>
        <taxon>Bacillati</taxon>
        <taxon>Actinomycetota</taxon>
        <taxon>Actinomycetes</taxon>
        <taxon>Kitasatosporales</taxon>
        <taxon>Streptomycetaceae</taxon>
        <taxon>Streptomyces</taxon>
        <taxon>Streptomyces violaceusniger group</taxon>
    </lineage>
</organism>
<evidence type="ECO:0000313" key="12">
    <source>
        <dbReference type="Proteomes" id="UP000198609"/>
    </source>
</evidence>
<dbReference type="RefSeq" id="WP_093469974.1">
    <property type="nucleotide sequence ID" value="NZ_FNST01000002.1"/>
</dbReference>
<dbReference type="Proteomes" id="UP000198609">
    <property type="component" value="Unassembled WGS sequence"/>
</dbReference>
<dbReference type="Gene3D" id="1.20.1250.20">
    <property type="entry name" value="MFS general substrate transporter like domains"/>
    <property type="match status" value="2"/>
</dbReference>
<keyword evidence="7 9" id="KW-1133">Transmembrane helix</keyword>
<dbReference type="InterPro" id="IPR051084">
    <property type="entry name" value="H+-coupled_symporters"/>
</dbReference>
<evidence type="ECO:0000256" key="4">
    <source>
        <dbReference type="ARBA" id="ARBA00022475"/>
    </source>
</evidence>
<keyword evidence="3" id="KW-0813">Transport</keyword>
<dbReference type="Pfam" id="PF07690">
    <property type="entry name" value="MFS_1"/>
    <property type="match status" value="1"/>
</dbReference>
<feature type="transmembrane region" description="Helical" evidence="9">
    <location>
        <begin position="377"/>
        <end position="401"/>
    </location>
</feature>
<dbReference type="PROSITE" id="PS50850">
    <property type="entry name" value="MFS"/>
    <property type="match status" value="1"/>
</dbReference>
<dbReference type="PANTHER" id="PTHR43528">
    <property type="entry name" value="ALPHA-KETOGLUTARATE PERMEASE"/>
    <property type="match status" value="1"/>
</dbReference>
<dbReference type="EMBL" id="FNST01000002">
    <property type="protein sequence ID" value="SED64170.1"/>
    <property type="molecule type" value="Genomic_DNA"/>
</dbReference>
<evidence type="ECO:0000259" key="10">
    <source>
        <dbReference type="PROSITE" id="PS50850"/>
    </source>
</evidence>
<feature type="domain" description="Major facilitator superfamily (MFS) profile" evidence="10">
    <location>
        <begin position="24"/>
        <end position="433"/>
    </location>
</feature>
<evidence type="ECO:0000256" key="7">
    <source>
        <dbReference type="ARBA" id="ARBA00022989"/>
    </source>
</evidence>
<dbReference type="InterPro" id="IPR020846">
    <property type="entry name" value="MFS_dom"/>
</dbReference>
<feature type="transmembrane region" description="Helical" evidence="9">
    <location>
        <begin position="64"/>
        <end position="87"/>
    </location>
</feature>
<evidence type="ECO:0000256" key="8">
    <source>
        <dbReference type="ARBA" id="ARBA00023136"/>
    </source>
</evidence>
<keyword evidence="12" id="KW-1185">Reference proteome</keyword>
<dbReference type="AlphaFoldDB" id="A0A1H5CCW9"/>
<dbReference type="InterPro" id="IPR011701">
    <property type="entry name" value="MFS"/>
</dbReference>
<evidence type="ECO:0000256" key="1">
    <source>
        <dbReference type="ARBA" id="ARBA00004651"/>
    </source>
</evidence>
<comment type="subcellular location">
    <subcellularLocation>
        <location evidence="1">Cell membrane</location>
        <topology evidence="1">Multi-pass membrane protein</topology>
    </subcellularLocation>
</comment>
<feature type="transmembrane region" description="Helical" evidence="9">
    <location>
        <begin position="407"/>
        <end position="428"/>
    </location>
</feature>
<reference evidence="12" key="1">
    <citation type="submission" date="2016-10" db="EMBL/GenBank/DDBJ databases">
        <authorList>
            <person name="Varghese N."/>
            <person name="Submissions S."/>
        </authorList>
    </citation>
    <scope>NUCLEOTIDE SEQUENCE [LARGE SCALE GENOMIC DNA]</scope>
    <source>
        <strain evidence="12">DSM 40318</strain>
    </source>
</reference>
<evidence type="ECO:0000313" key="11">
    <source>
        <dbReference type="EMBL" id="SED64170.1"/>
    </source>
</evidence>
<feature type="transmembrane region" description="Helical" evidence="9">
    <location>
        <begin position="341"/>
        <end position="365"/>
    </location>
</feature>
<dbReference type="InterPro" id="IPR036259">
    <property type="entry name" value="MFS_trans_sf"/>
</dbReference>
<dbReference type="PROSITE" id="PS00217">
    <property type="entry name" value="SUGAR_TRANSPORT_2"/>
    <property type="match status" value="1"/>
</dbReference>
<feature type="transmembrane region" description="Helical" evidence="9">
    <location>
        <begin position="316"/>
        <end position="335"/>
    </location>
</feature>
<dbReference type="InterPro" id="IPR005829">
    <property type="entry name" value="Sugar_transporter_CS"/>
</dbReference>
<dbReference type="Pfam" id="PF00083">
    <property type="entry name" value="Sugar_tr"/>
    <property type="match status" value="1"/>
</dbReference>
<keyword evidence="6" id="KW-0769">Symport</keyword>
<dbReference type="GO" id="GO:0005886">
    <property type="term" value="C:plasma membrane"/>
    <property type="evidence" value="ECO:0007669"/>
    <property type="project" value="UniProtKB-SubCell"/>
</dbReference>
<proteinExistence type="inferred from homology"/>
<evidence type="ECO:0000256" key="2">
    <source>
        <dbReference type="ARBA" id="ARBA00008240"/>
    </source>
</evidence>
<evidence type="ECO:0000256" key="6">
    <source>
        <dbReference type="ARBA" id="ARBA00022847"/>
    </source>
</evidence>
<evidence type="ECO:0000256" key="9">
    <source>
        <dbReference type="SAM" id="Phobius"/>
    </source>
</evidence>
<feature type="transmembrane region" description="Helical" evidence="9">
    <location>
        <begin position="165"/>
        <end position="186"/>
    </location>
</feature>
<evidence type="ECO:0000256" key="5">
    <source>
        <dbReference type="ARBA" id="ARBA00022692"/>
    </source>
</evidence>
<dbReference type="SUPFAM" id="SSF103473">
    <property type="entry name" value="MFS general substrate transporter"/>
    <property type="match status" value="1"/>
</dbReference>
<protein>
    <submittedName>
        <fullName evidence="11">MFS transporter, MHS family, proline/betaine transporter</fullName>
    </submittedName>
</protein>